<accession>A0A815BQZ4</accession>
<dbReference type="EMBL" id="CAJNOR010003323">
    <property type="protein sequence ID" value="CAF1402238.1"/>
    <property type="molecule type" value="Genomic_DNA"/>
</dbReference>
<dbReference type="Proteomes" id="UP000663828">
    <property type="component" value="Unassembled WGS sequence"/>
</dbReference>
<dbReference type="AlphaFoldDB" id="A0A815BQZ4"/>
<keyword evidence="1" id="KW-0812">Transmembrane</keyword>
<evidence type="ECO:0000256" key="1">
    <source>
        <dbReference type="SAM" id="Phobius"/>
    </source>
</evidence>
<feature type="transmembrane region" description="Helical" evidence="1">
    <location>
        <begin position="61"/>
        <end position="80"/>
    </location>
</feature>
<comment type="caution">
    <text evidence="2">The sequence shown here is derived from an EMBL/GenBank/DDBJ whole genome shotgun (WGS) entry which is preliminary data.</text>
</comment>
<reference evidence="2" key="1">
    <citation type="submission" date="2021-02" db="EMBL/GenBank/DDBJ databases">
        <authorList>
            <person name="Nowell W R."/>
        </authorList>
    </citation>
    <scope>NUCLEOTIDE SEQUENCE</scope>
</reference>
<feature type="transmembrane region" description="Helical" evidence="1">
    <location>
        <begin position="87"/>
        <end position="111"/>
    </location>
</feature>
<protein>
    <submittedName>
        <fullName evidence="2">Uncharacterized protein</fullName>
    </submittedName>
</protein>
<dbReference type="Proteomes" id="UP000663852">
    <property type="component" value="Unassembled WGS sequence"/>
</dbReference>
<name>A0A815BQZ4_ADIRI</name>
<gene>
    <name evidence="2" type="ORF">EDS130_LOCUS29016</name>
    <name evidence="3" type="ORF">XAT740_LOCUS34207</name>
</gene>
<evidence type="ECO:0000313" key="4">
    <source>
        <dbReference type="Proteomes" id="UP000663828"/>
    </source>
</evidence>
<proteinExistence type="predicted"/>
<keyword evidence="1" id="KW-1133">Transmembrane helix</keyword>
<evidence type="ECO:0000313" key="3">
    <source>
        <dbReference type="EMBL" id="CAF1402238.1"/>
    </source>
</evidence>
<organism evidence="2 5">
    <name type="scientific">Adineta ricciae</name>
    <name type="common">Rotifer</name>
    <dbReference type="NCBI Taxonomy" id="249248"/>
    <lineage>
        <taxon>Eukaryota</taxon>
        <taxon>Metazoa</taxon>
        <taxon>Spiralia</taxon>
        <taxon>Gnathifera</taxon>
        <taxon>Rotifera</taxon>
        <taxon>Eurotatoria</taxon>
        <taxon>Bdelloidea</taxon>
        <taxon>Adinetida</taxon>
        <taxon>Adinetidae</taxon>
        <taxon>Adineta</taxon>
    </lineage>
</organism>
<dbReference type="EMBL" id="CAJNOJ010000193">
    <property type="protein sequence ID" value="CAF1270718.1"/>
    <property type="molecule type" value="Genomic_DNA"/>
</dbReference>
<dbReference type="OrthoDB" id="9990906at2759"/>
<keyword evidence="1" id="KW-0472">Membrane</keyword>
<feature type="transmembrane region" description="Helical" evidence="1">
    <location>
        <begin position="136"/>
        <end position="156"/>
    </location>
</feature>
<dbReference type="Gene3D" id="1.20.1070.10">
    <property type="entry name" value="Rhodopsin 7-helix transmembrane proteins"/>
    <property type="match status" value="1"/>
</dbReference>
<feature type="transmembrane region" description="Helical" evidence="1">
    <location>
        <begin position="21"/>
        <end position="41"/>
    </location>
</feature>
<sequence length="165" mass="18665">MSSFNITISSDIPNEIDTINSLIILLARYVLPIIIVISILGNTMNIYVFTRPTLRKNPCCLYFLSSSIIALIYEIIDLPIRSLQFGYAIDIAQCLLFGSITTLYASSQWYITLTPKQTRDSLQAAKETLFYTTTGYIGAAGFASTFFLFTLTSPLFRKHLFHRHN</sequence>
<evidence type="ECO:0000313" key="5">
    <source>
        <dbReference type="Proteomes" id="UP000663852"/>
    </source>
</evidence>
<keyword evidence="4" id="KW-1185">Reference proteome</keyword>
<evidence type="ECO:0000313" key="2">
    <source>
        <dbReference type="EMBL" id="CAF1270718.1"/>
    </source>
</evidence>